<dbReference type="RefSeq" id="XP_019039848.1">
    <property type="nucleotide sequence ID" value="XM_019184079.1"/>
</dbReference>
<proteinExistence type="predicted"/>
<organism evidence="3 4">
    <name type="scientific">Wickerhamomyces anomalus (strain ATCC 58044 / CBS 1984 / NCYC 433 / NRRL Y-366-8)</name>
    <name type="common">Yeast</name>
    <name type="synonym">Hansenula anomala</name>
    <dbReference type="NCBI Taxonomy" id="683960"/>
    <lineage>
        <taxon>Eukaryota</taxon>
        <taxon>Fungi</taxon>
        <taxon>Dikarya</taxon>
        <taxon>Ascomycota</taxon>
        <taxon>Saccharomycotina</taxon>
        <taxon>Saccharomycetes</taxon>
        <taxon>Phaffomycetales</taxon>
        <taxon>Wickerhamomycetaceae</taxon>
        <taxon>Wickerhamomyces</taxon>
    </lineage>
</organism>
<keyword evidence="2" id="KW-0472">Membrane</keyword>
<keyword evidence="4" id="KW-1185">Reference proteome</keyword>
<protein>
    <submittedName>
        <fullName evidence="3">Uncharacterized protein</fullName>
    </submittedName>
</protein>
<dbReference type="AlphaFoldDB" id="A0A1E3P5C2"/>
<name>A0A1E3P5C2_WICAA</name>
<dbReference type="EMBL" id="KV454209">
    <property type="protein sequence ID" value="ODQ60641.1"/>
    <property type="molecule type" value="Genomic_DNA"/>
</dbReference>
<keyword evidence="1" id="KW-0802">TPR repeat</keyword>
<dbReference type="Proteomes" id="UP000094112">
    <property type="component" value="Unassembled WGS sequence"/>
</dbReference>
<dbReference type="InterPro" id="IPR011990">
    <property type="entry name" value="TPR-like_helical_dom_sf"/>
</dbReference>
<keyword evidence="2" id="KW-1133">Transmembrane helix</keyword>
<evidence type="ECO:0000256" key="2">
    <source>
        <dbReference type="SAM" id="Phobius"/>
    </source>
</evidence>
<feature type="repeat" description="TPR" evidence="1">
    <location>
        <begin position="259"/>
        <end position="292"/>
    </location>
</feature>
<evidence type="ECO:0000256" key="1">
    <source>
        <dbReference type="PROSITE-ProRule" id="PRU00339"/>
    </source>
</evidence>
<dbReference type="SUPFAM" id="SSF48452">
    <property type="entry name" value="TPR-like"/>
    <property type="match status" value="1"/>
</dbReference>
<accession>A0A1E3P5C2</accession>
<dbReference type="GeneID" id="30201325"/>
<evidence type="ECO:0000313" key="3">
    <source>
        <dbReference type="EMBL" id="ODQ60641.1"/>
    </source>
</evidence>
<reference evidence="3 4" key="1">
    <citation type="journal article" date="2016" name="Proc. Natl. Acad. Sci. U.S.A.">
        <title>Comparative genomics of biotechnologically important yeasts.</title>
        <authorList>
            <person name="Riley R."/>
            <person name="Haridas S."/>
            <person name="Wolfe K.H."/>
            <person name="Lopes M.R."/>
            <person name="Hittinger C.T."/>
            <person name="Goeker M."/>
            <person name="Salamov A.A."/>
            <person name="Wisecaver J.H."/>
            <person name="Long T.M."/>
            <person name="Calvey C.H."/>
            <person name="Aerts A.L."/>
            <person name="Barry K.W."/>
            <person name="Choi C."/>
            <person name="Clum A."/>
            <person name="Coughlan A.Y."/>
            <person name="Deshpande S."/>
            <person name="Douglass A.P."/>
            <person name="Hanson S.J."/>
            <person name="Klenk H.-P."/>
            <person name="LaButti K.M."/>
            <person name="Lapidus A."/>
            <person name="Lindquist E.A."/>
            <person name="Lipzen A.M."/>
            <person name="Meier-Kolthoff J.P."/>
            <person name="Ohm R.A."/>
            <person name="Otillar R.P."/>
            <person name="Pangilinan J.L."/>
            <person name="Peng Y."/>
            <person name="Rokas A."/>
            <person name="Rosa C.A."/>
            <person name="Scheuner C."/>
            <person name="Sibirny A.A."/>
            <person name="Slot J.C."/>
            <person name="Stielow J.B."/>
            <person name="Sun H."/>
            <person name="Kurtzman C.P."/>
            <person name="Blackwell M."/>
            <person name="Grigoriev I.V."/>
            <person name="Jeffries T.W."/>
        </authorList>
    </citation>
    <scope>NUCLEOTIDE SEQUENCE [LARGE SCALE GENOMIC DNA]</scope>
    <source>
        <strain evidence="4">ATCC 58044 / CBS 1984 / NCYC 433 / NRRL Y-366-8</strain>
    </source>
</reference>
<evidence type="ECO:0000313" key="4">
    <source>
        <dbReference type="Proteomes" id="UP000094112"/>
    </source>
</evidence>
<sequence length="398" mass="45452">MMMFFNREIILRKAIPQTQLFQKRTIARFPVTSPLGIRLHSVSKAVLRGILLFYGSAFVIGGASYAGLSYYVSKYQPISTEWPFLATVNARVGVYYQDIKEDYRDPNREIERFNEALRILGEESGEAIDKNDESESHGKFKLLPLNKLENKSKDWQKTYVDIVIRLAMAKAEIGDLENANKLVLYSTRVPIDIGSLDLRSKSLRLVSKILTLKGEDPEKAENYLLDAVRFNEIHHDDIHFKANGSVLLDASSKLNRETFQSLLDLGVLYSRQEKYSKSLETFLNLLQITESENFKEIEEHADAPLLKSYIGEILYRKGMIENSLKWSQDAYTEASFHAKANITAAVVSQHSLQNCISLYKKLGNEEKAQELEKVLSEIVIPARNETSWKSAKDLFFSF</sequence>
<dbReference type="PROSITE" id="PS50005">
    <property type="entry name" value="TPR"/>
    <property type="match status" value="1"/>
</dbReference>
<keyword evidence="2" id="KW-0812">Transmembrane</keyword>
<dbReference type="InterPro" id="IPR019734">
    <property type="entry name" value="TPR_rpt"/>
</dbReference>
<feature type="transmembrane region" description="Helical" evidence="2">
    <location>
        <begin position="51"/>
        <end position="72"/>
    </location>
</feature>
<dbReference type="OrthoDB" id="3979671at2759"/>
<gene>
    <name evidence="3" type="ORF">WICANDRAFT_67332</name>
</gene>
<dbReference type="Gene3D" id="1.25.40.10">
    <property type="entry name" value="Tetratricopeptide repeat domain"/>
    <property type="match status" value="1"/>
</dbReference>